<reference evidence="12" key="1">
    <citation type="submission" date="2021-03" db="EMBL/GenBank/DDBJ databases">
        <title>Whole genome shotgun sequence of Actinoplanes auranticolor NBRC 12245.</title>
        <authorList>
            <person name="Komaki H."/>
            <person name="Tamura T."/>
        </authorList>
    </citation>
    <scope>NUCLEOTIDE SEQUENCE</scope>
    <source>
        <strain evidence="12">NBRC 12245</strain>
    </source>
</reference>
<evidence type="ECO:0000256" key="8">
    <source>
        <dbReference type="ARBA" id="ARBA00023136"/>
    </source>
</evidence>
<dbReference type="CDD" id="cd17471">
    <property type="entry name" value="MFS_Set"/>
    <property type="match status" value="1"/>
</dbReference>
<keyword evidence="6 10" id="KW-0812">Transmembrane</keyword>
<dbReference type="InterPro" id="IPR036259">
    <property type="entry name" value="MFS_trans_sf"/>
</dbReference>
<evidence type="ECO:0000256" key="5">
    <source>
        <dbReference type="ARBA" id="ARBA00022597"/>
    </source>
</evidence>
<feature type="compositionally biased region" description="Pro residues" evidence="9">
    <location>
        <begin position="409"/>
        <end position="418"/>
    </location>
</feature>
<keyword evidence="4" id="KW-1003">Cell membrane</keyword>
<dbReference type="SUPFAM" id="SSF103473">
    <property type="entry name" value="MFS general substrate transporter"/>
    <property type="match status" value="1"/>
</dbReference>
<dbReference type="InterPro" id="IPR020846">
    <property type="entry name" value="MFS_dom"/>
</dbReference>
<name>A0A919VZC0_9ACTN</name>
<evidence type="ECO:0000256" key="10">
    <source>
        <dbReference type="SAM" id="Phobius"/>
    </source>
</evidence>
<feature type="transmembrane region" description="Helical" evidence="10">
    <location>
        <begin position="249"/>
        <end position="271"/>
    </location>
</feature>
<feature type="transmembrane region" description="Helical" evidence="10">
    <location>
        <begin position="336"/>
        <end position="356"/>
    </location>
</feature>
<dbReference type="Gene3D" id="1.20.1250.20">
    <property type="entry name" value="MFS general substrate transporter like domains"/>
    <property type="match status" value="2"/>
</dbReference>
<dbReference type="GO" id="GO:0005886">
    <property type="term" value="C:plasma membrane"/>
    <property type="evidence" value="ECO:0007669"/>
    <property type="project" value="UniProtKB-SubCell"/>
</dbReference>
<evidence type="ECO:0000256" key="4">
    <source>
        <dbReference type="ARBA" id="ARBA00022475"/>
    </source>
</evidence>
<evidence type="ECO:0000313" key="12">
    <source>
        <dbReference type="EMBL" id="GIM80260.1"/>
    </source>
</evidence>
<gene>
    <name evidence="12" type="ORF">Aau02nite_89710</name>
</gene>
<feature type="transmembrane region" description="Helical" evidence="10">
    <location>
        <begin position="171"/>
        <end position="191"/>
    </location>
</feature>
<protein>
    <submittedName>
        <fullName evidence="12">Sugar efflux transporter SetB</fullName>
    </submittedName>
</protein>
<evidence type="ECO:0000256" key="9">
    <source>
        <dbReference type="SAM" id="MobiDB-lite"/>
    </source>
</evidence>
<dbReference type="PANTHER" id="PTHR23535:SF2">
    <property type="entry name" value="SUGAR EFFLUX TRANSPORTER A-RELATED"/>
    <property type="match status" value="1"/>
</dbReference>
<evidence type="ECO:0000256" key="6">
    <source>
        <dbReference type="ARBA" id="ARBA00022692"/>
    </source>
</evidence>
<evidence type="ECO:0000256" key="1">
    <source>
        <dbReference type="ARBA" id="ARBA00004651"/>
    </source>
</evidence>
<keyword evidence="8 10" id="KW-0472">Membrane</keyword>
<comment type="subcellular location">
    <subcellularLocation>
        <location evidence="1">Cell membrane</location>
        <topology evidence="1">Multi-pass membrane protein</topology>
    </subcellularLocation>
</comment>
<organism evidence="12 13">
    <name type="scientific">Actinoplanes auranticolor</name>
    <dbReference type="NCBI Taxonomy" id="47988"/>
    <lineage>
        <taxon>Bacteria</taxon>
        <taxon>Bacillati</taxon>
        <taxon>Actinomycetota</taxon>
        <taxon>Actinomycetes</taxon>
        <taxon>Micromonosporales</taxon>
        <taxon>Micromonosporaceae</taxon>
        <taxon>Actinoplanes</taxon>
    </lineage>
</organism>
<feature type="domain" description="Major facilitator superfamily (MFS) profile" evidence="11">
    <location>
        <begin position="171"/>
        <end position="418"/>
    </location>
</feature>
<dbReference type="PANTHER" id="PTHR23535">
    <property type="entry name" value="SUGAR EFFLUX TRANSPORTER A-RELATED"/>
    <property type="match status" value="1"/>
</dbReference>
<evidence type="ECO:0000256" key="7">
    <source>
        <dbReference type="ARBA" id="ARBA00022989"/>
    </source>
</evidence>
<dbReference type="AlphaFoldDB" id="A0A919VZC0"/>
<dbReference type="RefSeq" id="WP_212994748.1">
    <property type="nucleotide sequence ID" value="NZ_BAABEA010000015.1"/>
</dbReference>
<feature type="transmembrane region" description="Helical" evidence="10">
    <location>
        <begin position="362"/>
        <end position="384"/>
    </location>
</feature>
<feature type="transmembrane region" description="Helical" evidence="10">
    <location>
        <begin position="146"/>
        <end position="165"/>
    </location>
</feature>
<feature type="transmembrane region" description="Helical" evidence="10">
    <location>
        <begin position="212"/>
        <end position="237"/>
    </location>
</feature>
<dbReference type="Pfam" id="PF07690">
    <property type="entry name" value="MFS_1"/>
    <property type="match status" value="1"/>
</dbReference>
<comment type="caution">
    <text evidence="12">The sequence shown here is derived from an EMBL/GenBank/DDBJ whole genome shotgun (WGS) entry which is preliminary data.</text>
</comment>
<feature type="transmembrane region" description="Helical" evidence="10">
    <location>
        <begin position="12"/>
        <end position="35"/>
    </location>
</feature>
<dbReference type="GO" id="GO:0022857">
    <property type="term" value="F:transmembrane transporter activity"/>
    <property type="evidence" value="ECO:0007669"/>
    <property type="project" value="InterPro"/>
</dbReference>
<feature type="transmembrane region" description="Helical" evidence="10">
    <location>
        <begin position="47"/>
        <end position="66"/>
    </location>
</feature>
<dbReference type="EMBL" id="BOQL01000095">
    <property type="protein sequence ID" value="GIM80260.1"/>
    <property type="molecule type" value="Genomic_DNA"/>
</dbReference>
<dbReference type="Proteomes" id="UP000681340">
    <property type="component" value="Unassembled WGS sequence"/>
</dbReference>
<feature type="transmembrane region" description="Helical" evidence="10">
    <location>
        <begin position="78"/>
        <end position="94"/>
    </location>
</feature>
<evidence type="ECO:0000313" key="13">
    <source>
        <dbReference type="Proteomes" id="UP000681340"/>
    </source>
</evidence>
<dbReference type="InterPro" id="IPR011701">
    <property type="entry name" value="MFS"/>
</dbReference>
<feature type="transmembrane region" description="Helical" evidence="10">
    <location>
        <begin position="278"/>
        <end position="295"/>
    </location>
</feature>
<accession>A0A919VZC0</accession>
<proteinExistence type="inferred from homology"/>
<evidence type="ECO:0000259" key="11">
    <source>
        <dbReference type="PROSITE" id="PS50850"/>
    </source>
</evidence>
<feature type="transmembrane region" description="Helical" evidence="10">
    <location>
        <begin position="100"/>
        <end position="125"/>
    </location>
</feature>
<feature type="transmembrane region" description="Helical" evidence="10">
    <location>
        <begin position="307"/>
        <end position="324"/>
    </location>
</feature>
<keyword evidence="13" id="KW-1185">Reference proteome</keyword>
<feature type="region of interest" description="Disordered" evidence="9">
    <location>
        <begin position="393"/>
        <end position="418"/>
    </location>
</feature>
<evidence type="ECO:0000256" key="2">
    <source>
        <dbReference type="ARBA" id="ARBA00006523"/>
    </source>
</evidence>
<keyword evidence="5" id="KW-0762">Sugar transport</keyword>
<comment type="similarity">
    <text evidence="2">Belongs to the major facilitator superfamily. Set transporter family.</text>
</comment>
<dbReference type="PROSITE" id="PS50850">
    <property type="entry name" value="MFS"/>
    <property type="match status" value="1"/>
</dbReference>
<evidence type="ECO:0000256" key="3">
    <source>
        <dbReference type="ARBA" id="ARBA00022448"/>
    </source>
</evidence>
<sequence length="418" mass="43007">MTTVTGTRDRSRFLPLLTAVLLLGIADSMIGPYLVLFGADEAGLSPFQVGVFLSLVAVSGLAVSTWLGRRYDRSASRWPAFVAVAAPAVGYLALTTTTSYALLALIGVGLLGAGMAAFPQLFTLARTHLDRSGGNAARRGTPALRSVWSLAWAIGPLAGAAVLSWRGYDALMVLTAVAFALVALPLLVLGPTPAPPPVAAAETGRVRLSRPMWLVVGSFTLFHTAMLAGSVALPLYVTRTLARPESDVGLLFSVCAVVEIPAALALILLPARIAKRGVILLGMLLFTAYFVLVAISTSMPPLIGTQIARGVALAVVGALGITYVQDLLPHATGRATTLYANTLTIGSLISGVLAGATAQALGYRSALLLCGALTAAGCVLFAAARISGRDAARPAGTIRPRDGSGVPDPVAPPAPRAR</sequence>
<keyword evidence="3" id="KW-0813">Transport</keyword>
<keyword evidence="7 10" id="KW-1133">Transmembrane helix</keyword>